<dbReference type="PANTHER" id="PTHR12011">
    <property type="entry name" value="ADHESION G-PROTEIN COUPLED RECEPTOR"/>
    <property type="match status" value="1"/>
</dbReference>
<dbReference type="STRING" id="10228.B3S6V1"/>
<dbReference type="GO" id="GO:0007166">
    <property type="term" value="P:cell surface receptor signaling pathway"/>
    <property type="evidence" value="ECO:0007669"/>
    <property type="project" value="InterPro"/>
</dbReference>
<gene>
    <name evidence="10" type="ORF">TRIADDRAFT_59938</name>
</gene>
<evidence type="ECO:0000256" key="7">
    <source>
        <dbReference type="SAM" id="SignalP"/>
    </source>
</evidence>
<evidence type="ECO:0000259" key="8">
    <source>
        <dbReference type="PROSITE" id="PS50041"/>
    </source>
</evidence>
<dbReference type="InterPro" id="IPR000832">
    <property type="entry name" value="GPCR_2_secretin-like"/>
</dbReference>
<evidence type="ECO:0000256" key="1">
    <source>
        <dbReference type="ARBA" id="ARBA00004141"/>
    </source>
</evidence>
<dbReference type="GO" id="GO:0005886">
    <property type="term" value="C:plasma membrane"/>
    <property type="evidence" value="ECO:0000318"/>
    <property type="project" value="GO_Central"/>
</dbReference>
<accession>B3S6V1</accession>
<keyword evidence="3 6" id="KW-1133">Transmembrane helix</keyword>
<dbReference type="Pfam" id="PF00002">
    <property type="entry name" value="7tm_2"/>
    <property type="match status" value="1"/>
</dbReference>
<dbReference type="FunFam" id="1.20.1070.10:FF:000641">
    <property type="entry name" value="Adhesion G protein-coupled receptor L3"/>
    <property type="match status" value="1"/>
</dbReference>
<dbReference type="PRINTS" id="PR00249">
    <property type="entry name" value="GPCRSECRETIN"/>
</dbReference>
<feature type="chain" id="PRO_5002798609" description="G-protein coupled receptors family 2 profile 2 domain-containing protein" evidence="7">
    <location>
        <begin position="24"/>
        <end position="1172"/>
    </location>
</feature>
<dbReference type="AlphaFoldDB" id="B3S6V1"/>
<feature type="domain" description="C-type lectin" evidence="8">
    <location>
        <begin position="34"/>
        <end position="155"/>
    </location>
</feature>
<keyword evidence="2 6" id="KW-0812">Transmembrane</keyword>
<dbReference type="CDD" id="cd15040">
    <property type="entry name" value="7tmB2_Adhesion"/>
    <property type="match status" value="1"/>
</dbReference>
<evidence type="ECO:0000256" key="5">
    <source>
        <dbReference type="ARBA" id="ARBA00023157"/>
    </source>
</evidence>
<dbReference type="EMBL" id="DS985252">
    <property type="protein sequence ID" value="EDV21822.1"/>
    <property type="molecule type" value="Genomic_DNA"/>
</dbReference>
<dbReference type="HOGENOM" id="CLU_283765_0_0_1"/>
<feature type="transmembrane region" description="Helical" evidence="6">
    <location>
        <begin position="958"/>
        <end position="982"/>
    </location>
</feature>
<dbReference type="GO" id="GO:0004930">
    <property type="term" value="F:G protein-coupled receptor activity"/>
    <property type="evidence" value="ECO:0007669"/>
    <property type="project" value="InterPro"/>
</dbReference>
<protein>
    <recommendedName>
        <fullName evidence="12">G-protein coupled receptors family 2 profile 2 domain-containing protein</fullName>
    </recommendedName>
</protein>
<sequence>MTIDTLTILCLTLTILNSTTTNGQEVCTPGWTKISNRCFKSFEIRTTYGIARSSCQQLSGDLAVDDSVIIHNALYNLLLKHKPYWIGLEKRYGDNLSWDYRWLATGQSVIHGPQFWANSNPVEGPDRCVFIIKVNRFHSYWRNKNCSYLHRYICQKSAEEVSLSSIPVVSISVESTDPPTTELNPLYSIISQVDVGTSKIDSSSPSITLSSNTNIFSSPLPVTSTSVKSKDASATEVYALTLTTSQVNIETSEIASLSLSITLSSKTIILASTVNKLESSISTDSNNNIISSLYEDAVILSSPSPDFNVNISASTDKNPLISSASSFTLAIESLTSTDSKVYISSSADENPLISSVSSSVFILDHNLRVALTVNTAMSDSERFTSSNEQASSSSSSSNNALLTTSELSLLASTTTDSFLSLSMHEDLSTSIVDKETFVLDSQNLLSSLLTNSSFDNVIMATTAVGSQQLPSTTSGLNINSTTFEDSLRPSILSSNFVINSALSITSATPTVIIAEKGSDAYNQLVISSSWINSNSEVIQLSTATNHLPLTAYVTLQSHISSSINEYSLMVLIIDDIIINDATVTVTDVKDEGNATLHQQLSSNSSMQSSSSITIDTPTIANNSPLLSSNLSVSDPSLYNTKENLLSSLSDHGMTGDYNTCITCNNRPSFTTMDIFQHPRTLSVTTIPPLEYSTSSSPVSANITLNQSSSADNESYIANHVKASKMIDEIQETNSQLIVNITDTVDKNPGLILTQIDKFDTNLAKKINQANITTQFRMSTPQSDHTVTVVVRTYNVKRNWAENNANGNNSIIISSILSCSVYPPQDKNFTVPVHLHFKIQYGQALTGPHDANLRYITYAGYSASLFALLVMITILISSKKFYTVKHFIHLNLAVAMVVSIIGFLAGIHATQLPLLCTIIAVGLHFFYLASLTWMMMEALLLLQKISSMRKTIDLKIRRLYFIAGWLPPAVIVAVATCTGIDAYRNSNNCWIKNASPQMWFFVGPIILIVVSNIAITITAVKALFSITVMVQKSEIQKFKVGIRAVTSLIFLFGVSWLFGILYYATDNIAFAYLFTVLNCPQGLLIFYFHCFRDHDVQEYFQKRTKFGTMIFPMQSMRDTSGETRSEDTRASRNVKIPLLPLSTDNISCNSVDIRRDSKSLNKIQERFIFSIIC</sequence>
<dbReference type="Proteomes" id="UP000009022">
    <property type="component" value="Unassembled WGS sequence"/>
</dbReference>
<dbReference type="PROSITE" id="PS00615">
    <property type="entry name" value="C_TYPE_LECTIN_1"/>
    <property type="match status" value="1"/>
</dbReference>
<dbReference type="KEGG" id="tad:TRIADDRAFT_59938"/>
<feature type="transmembrane region" description="Helical" evidence="6">
    <location>
        <begin position="911"/>
        <end position="938"/>
    </location>
</feature>
<dbReference type="PROSITE" id="PS50041">
    <property type="entry name" value="C_TYPE_LECTIN_2"/>
    <property type="match status" value="1"/>
</dbReference>
<dbReference type="SUPFAM" id="SSF81321">
    <property type="entry name" value="Family A G protein-coupled receptor-like"/>
    <property type="match status" value="1"/>
</dbReference>
<dbReference type="InParanoid" id="B3S6V1"/>
<dbReference type="Gene3D" id="1.20.1070.10">
    <property type="entry name" value="Rhodopsin 7-helix transmembrane proteins"/>
    <property type="match status" value="1"/>
</dbReference>
<dbReference type="GeneID" id="6757047"/>
<keyword evidence="11" id="KW-1185">Reference proteome</keyword>
<evidence type="ECO:0008006" key="12">
    <source>
        <dbReference type="Google" id="ProtNLM"/>
    </source>
</evidence>
<feature type="transmembrane region" description="Helical" evidence="6">
    <location>
        <begin position="997"/>
        <end position="1019"/>
    </location>
</feature>
<dbReference type="OrthoDB" id="5967113at2759"/>
<dbReference type="eggNOG" id="KOG4193">
    <property type="taxonomic scope" value="Eukaryota"/>
</dbReference>
<keyword evidence="5" id="KW-1015">Disulfide bond</keyword>
<dbReference type="InterPro" id="IPR001304">
    <property type="entry name" value="C-type_lectin-like"/>
</dbReference>
<dbReference type="InterPro" id="IPR016186">
    <property type="entry name" value="C-type_lectin-like/link_sf"/>
</dbReference>
<evidence type="ECO:0000256" key="6">
    <source>
        <dbReference type="SAM" id="Phobius"/>
    </source>
</evidence>
<keyword evidence="4 6" id="KW-0472">Membrane</keyword>
<evidence type="ECO:0000256" key="2">
    <source>
        <dbReference type="ARBA" id="ARBA00022692"/>
    </source>
</evidence>
<dbReference type="CTD" id="6757047"/>
<dbReference type="InterPro" id="IPR018378">
    <property type="entry name" value="C-type_lectin_CS"/>
</dbReference>
<dbReference type="InterPro" id="IPR017981">
    <property type="entry name" value="GPCR_2-like_7TM"/>
</dbReference>
<keyword evidence="7" id="KW-0732">Signal</keyword>
<dbReference type="OMA" id="ISKHSEW"/>
<dbReference type="PANTHER" id="PTHR12011:SF347">
    <property type="entry name" value="FI21270P1-RELATED"/>
    <property type="match status" value="1"/>
</dbReference>
<evidence type="ECO:0000256" key="4">
    <source>
        <dbReference type="ARBA" id="ARBA00023136"/>
    </source>
</evidence>
<feature type="signal peptide" evidence="7">
    <location>
        <begin position="1"/>
        <end position="23"/>
    </location>
</feature>
<dbReference type="CDD" id="cd00037">
    <property type="entry name" value="CLECT"/>
    <property type="match status" value="1"/>
</dbReference>
<dbReference type="FunFam" id="3.10.100.10:FF:000111">
    <property type="entry name" value="Adhesion G protein-coupled receptor L3"/>
    <property type="match status" value="1"/>
</dbReference>
<dbReference type="SMART" id="SM00034">
    <property type="entry name" value="CLECT"/>
    <property type="match status" value="1"/>
</dbReference>
<evidence type="ECO:0000256" key="3">
    <source>
        <dbReference type="ARBA" id="ARBA00022989"/>
    </source>
</evidence>
<feature type="domain" description="G-protein coupled receptors family 2 profile 2" evidence="9">
    <location>
        <begin position="852"/>
        <end position="1092"/>
    </location>
</feature>
<organism evidence="10 11">
    <name type="scientific">Trichoplax adhaerens</name>
    <name type="common">Trichoplax reptans</name>
    <dbReference type="NCBI Taxonomy" id="10228"/>
    <lineage>
        <taxon>Eukaryota</taxon>
        <taxon>Metazoa</taxon>
        <taxon>Placozoa</taxon>
        <taxon>Uniplacotomia</taxon>
        <taxon>Trichoplacea</taxon>
        <taxon>Trichoplacidae</taxon>
        <taxon>Trichoplax</taxon>
    </lineage>
</organism>
<evidence type="ECO:0000259" key="9">
    <source>
        <dbReference type="PROSITE" id="PS50261"/>
    </source>
</evidence>
<comment type="subcellular location">
    <subcellularLocation>
        <location evidence="1">Membrane</location>
        <topology evidence="1">Multi-pass membrane protein</topology>
    </subcellularLocation>
</comment>
<feature type="transmembrane region" description="Helical" evidence="6">
    <location>
        <begin position="854"/>
        <end position="875"/>
    </location>
</feature>
<dbReference type="SUPFAM" id="SSF56436">
    <property type="entry name" value="C-type lectin-like"/>
    <property type="match status" value="1"/>
</dbReference>
<evidence type="ECO:0000313" key="10">
    <source>
        <dbReference type="EMBL" id="EDV21822.1"/>
    </source>
</evidence>
<reference evidence="10 11" key="1">
    <citation type="journal article" date="2008" name="Nature">
        <title>The Trichoplax genome and the nature of placozoans.</title>
        <authorList>
            <person name="Srivastava M."/>
            <person name="Begovic E."/>
            <person name="Chapman J."/>
            <person name="Putnam N.H."/>
            <person name="Hellsten U."/>
            <person name="Kawashima T."/>
            <person name="Kuo A."/>
            <person name="Mitros T."/>
            <person name="Salamov A."/>
            <person name="Carpenter M.L."/>
            <person name="Signorovitch A.Y."/>
            <person name="Moreno M.A."/>
            <person name="Kamm K."/>
            <person name="Grimwood J."/>
            <person name="Schmutz J."/>
            <person name="Shapiro H."/>
            <person name="Grigoriev I.V."/>
            <person name="Buss L.W."/>
            <person name="Schierwater B."/>
            <person name="Dellaporta S.L."/>
            <person name="Rokhsar D.S."/>
        </authorList>
    </citation>
    <scope>NUCLEOTIDE SEQUENCE [LARGE SCALE GENOMIC DNA]</scope>
    <source>
        <strain evidence="10 11">Grell-BS-1999</strain>
    </source>
</reference>
<dbReference type="InterPro" id="IPR016187">
    <property type="entry name" value="CTDL_fold"/>
</dbReference>
<dbReference type="RefSeq" id="XP_002115970.1">
    <property type="nucleotide sequence ID" value="XM_002115934.1"/>
</dbReference>
<evidence type="ECO:0000313" key="11">
    <source>
        <dbReference type="Proteomes" id="UP000009022"/>
    </source>
</evidence>
<dbReference type="Pfam" id="PF00059">
    <property type="entry name" value="Lectin_C"/>
    <property type="match status" value="1"/>
</dbReference>
<feature type="transmembrane region" description="Helical" evidence="6">
    <location>
        <begin position="887"/>
        <end position="905"/>
    </location>
</feature>
<dbReference type="PROSITE" id="PS50261">
    <property type="entry name" value="G_PROTEIN_RECEP_F2_4"/>
    <property type="match status" value="1"/>
</dbReference>
<proteinExistence type="predicted"/>
<name>B3S6V1_TRIAD</name>
<feature type="transmembrane region" description="Helical" evidence="6">
    <location>
        <begin position="1039"/>
        <end position="1062"/>
    </location>
</feature>
<feature type="transmembrane region" description="Helical" evidence="6">
    <location>
        <begin position="1068"/>
        <end position="1087"/>
    </location>
</feature>
<dbReference type="Gene3D" id="3.10.100.10">
    <property type="entry name" value="Mannose-Binding Protein A, subunit A"/>
    <property type="match status" value="1"/>
</dbReference>
<dbReference type="PhylomeDB" id="B3S6V1"/>